<dbReference type="Gene3D" id="3.20.20.140">
    <property type="entry name" value="Metal-dependent hydrolases"/>
    <property type="match status" value="1"/>
</dbReference>
<organism evidence="2 3">
    <name type="scientific">Bradyrhizobium vignae</name>
    <dbReference type="NCBI Taxonomy" id="1549949"/>
    <lineage>
        <taxon>Bacteria</taxon>
        <taxon>Pseudomonadati</taxon>
        <taxon>Pseudomonadota</taxon>
        <taxon>Alphaproteobacteria</taxon>
        <taxon>Hyphomicrobiales</taxon>
        <taxon>Nitrobacteraceae</taxon>
        <taxon>Bradyrhizobium</taxon>
    </lineage>
</organism>
<evidence type="ECO:0000313" key="2">
    <source>
        <dbReference type="EMBL" id="MBP0110888.1"/>
    </source>
</evidence>
<dbReference type="InterPro" id="IPR006680">
    <property type="entry name" value="Amidohydro-rel"/>
</dbReference>
<dbReference type="Proteomes" id="UP000669317">
    <property type="component" value="Unassembled WGS sequence"/>
</dbReference>
<proteinExistence type="predicted"/>
<accession>A0ABS3ZRV9</accession>
<evidence type="ECO:0000259" key="1">
    <source>
        <dbReference type="Pfam" id="PF04909"/>
    </source>
</evidence>
<name>A0ABS3ZRV9_9BRAD</name>
<dbReference type="RefSeq" id="WP_209294699.1">
    <property type="nucleotide sequence ID" value="NZ_JAGIKT010000011.1"/>
</dbReference>
<dbReference type="Pfam" id="PF04909">
    <property type="entry name" value="Amidohydro_2"/>
    <property type="match status" value="1"/>
</dbReference>
<sequence length="444" mass="50296">MMKSDHQITQWVEQTPFVDTHEHLIEESLRLSGALDQWLPCDDWAYLFGEYVANDLAAAGMTDGDLRKFHGRDLSSDEKYRLVAPYWDRIRRSGYALALRHTLRGLYGVDDLTAESLPHIAEKYRETVQPGFYGAILRRANIESCQVNSVQRIFMESEQPVLLAQDLNIRDFMRCSPADFARVKAETGKQPTTLEEWLDVIDFYFASYGPKAVAVKCAIAYSRALDFAPVAKAHAARLFLHHIGARSHSLGSEDLKALQDFLFRYCLSKAGEYGLPVKLHTGYLAGGGKMELSRVRDNAADLCRLLQDFPEVQFVLMHIGYPYQEEFIALAKHYPNAAIDMCWAWIINPAASVRFLKEFLMAVPANKIFTFGGDHVAVEPVYGHALIARQGIARALSELVAEGWIAREETPDLIERIMRRNALSFFPNRQREHAAIQPQLASSR</sequence>
<dbReference type="InterPro" id="IPR032466">
    <property type="entry name" value="Metal_Hydrolase"/>
</dbReference>
<dbReference type="PANTHER" id="PTHR43383:SF2">
    <property type="entry name" value="AMIDOHYDROLASE 2 FAMILY PROTEIN"/>
    <property type="match status" value="1"/>
</dbReference>
<feature type="domain" description="Amidohydrolase-related" evidence="1">
    <location>
        <begin position="248"/>
        <end position="427"/>
    </location>
</feature>
<evidence type="ECO:0000313" key="3">
    <source>
        <dbReference type="Proteomes" id="UP000669317"/>
    </source>
</evidence>
<protein>
    <submittedName>
        <fullName evidence="2">Amidohydrolase family protein</fullName>
    </submittedName>
</protein>
<dbReference type="EMBL" id="JAGIKT010000011">
    <property type="protein sequence ID" value="MBP0110888.1"/>
    <property type="molecule type" value="Genomic_DNA"/>
</dbReference>
<dbReference type="PANTHER" id="PTHR43383">
    <property type="entry name" value="NODULIN 6"/>
    <property type="match status" value="1"/>
</dbReference>
<keyword evidence="3" id="KW-1185">Reference proteome</keyword>
<comment type="caution">
    <text evidence="2">The sequence shown here is derived from an EMBL/GenBank/DDBJ whole genome shotgun (WGS) entry which is preliminary data.</text>
</comment>
<reference evidence="2 3" key="1">
    <citation type="submission" date="2021-03" db="EMBL/GenBank/DDBJ databases">
        <title>Genome Sequence of Bradyrhizobium vignae strain ISRA400.</title>
        <authorList>
            <person name="Tisa L.S."/>
            <person name="Svistoonoff S."/>
            <person name="Hocher V."/>
            <person name="Fall S."/>
            <person name="Zaiya A."/>
            <person name="Naing D."/>
            <person name="Niang N."/>
            <person name="Diouf A."/>
            <person name="Dasylva M.C."/>
            <person name="Toure O."/>
            <person name="Gueye M."/>
            <person name="Gully D."/>
            <person name="Tisseyre P."/>
            <person name="Simpson S."/>
            <person name="Morris K."/>
            <person name="Thomas W.K."/>
        </authorList>
    </citation>
    <scope>NUCLEOTIDE SEQUENCE [LARGE SCALE GENOMIC DNA]</scope>
    <source>
        <strain evidence="2 3">ISRA400</strain>
    </source>
</reference>
<gene>
    <name evidence="2" type="ORF">JWS04_07250</name>
</gene>
<dbReference type="SUPFAM" id="SSF51556">
    <property type="entry name" value="Metallo-dependent hydrolases"/>
    <property type="match status" value="1"/>
</dbReference>